<dbReference type="InterPro" id="IPR000618">
    <property type="entry name" value="Insect_cuticle"/>
</dbReference>
<dbReference type="AlphaFoldDB" id="A0AAE1ER93"/>
<feature type="compositionally biased region" description="Basic and acidic residues" evidence="3">
    <location>
        <begin position="169"/>
        <end position="183"/>
    </location>
</feature>
<keyword evidence="1 2" id="KW-0193">Cuticle</keyword>
<dbReference type="InterPro" id="IPR031311">
    <property type="entry name" value="CHIT_BIND_RR_consensus"/>
</dbReference>
<feature type="region of interest" description="Disordered" evidence="3">
    <location>
        <begin position="52"/>
        <end position="77"/>
    </location>
</feature>
<dbReference type="PANTHER" id="PTHR10380">
    <property type="entry name" value="CUTICLE PROTEIN"/>
    <property type="match status" value="1"/>
</dbReference>
<evidence type="ECO:0000313" key="4">
    <source>
        <dbReference type="EMBL" id="KAK3859978.1"/>
    </source>
</evidence>
<dbReference type="PROSITE" id="PS51155">
    <property type="entry name" value="CHIT_BIND_RR_2"/>
    <property type="match status" value="1"/>
</dbReference>
<dbReference type="PROSITE" id="PS00233">
    <property type="entry name" value="CHIT_BIND_RR_1"/>
    <property type="match status" value="1"/>
</dbReference>
<keyword evidence="5" id="KW-1185">Reference proteome</keyword>
<sequence length="302" mass="34584">GVGGVAGVDGVTKGGVWVQDAGRVPTRGALRNRRRWWLQGHRINQEGLPVSETTTITTRPPPPFTRRPTTQTTTTPRNPFLVPEVKIVNNAIVVEKEENKPEPLYTFGYTTPTHGHTESMLPDGTKKGEYFWDSPEGWRFIVTYEANERGFYPRVKRVRTPTTTPKPEVQPEKEGEGPDREGQGKGLVDLPQPAGGCPYFFYYNTRINYHWERCFENHTKVGEYGLLGPDQYQHKNSYHADNTGYHPRQSRTLLTPEQQQTVAEYREGAFIVPKPDEERRATEKRILAWLAENRQKIDQPLR</sequence>
<evidence type="ECO:0000313" key="5">
    <source>
        <dbReference type="Proteomes" id="UP001286313"/>
    </source>
</evidence>
<accession>A0AAE1ER93</accession>
<feature type="compositionally biased region" description="Low complexity" evidence="3">
    <location>
        <begin position="66"/>
        <end position="77"/>
    </location>
</feature>
<feature type="region of interest" description="Disordered" evidence="3">
    <location>
        <begin position="156"/>
        <end position="188"/>
    </location>
</feature>
<dbReference type="Pfam" id="PF00379">
    <property type="entry name" value="Chitin_bind_4"/>
    <property type="match status" value="2"/>
</dbReference>
<evidence type="ECO:0000256" key="3">
    <source>
        <dbReference type="SAM" id="MobiDB-lite"/>
    </source>
</evidence>
<dbReference type="EMBL" id="JAWQEG010004852">
    <property type="protein sequence ID" value="KAK3859978.1"/>
    <property type="molecule type" value="Genomic_DNA"/>
</dbReference>
<dbReference type="PANTHER" id="PTHR10380:SF173">
    <property type="entry name" value="CUTICULAR PROTEIN 47EF, ISOFORM C-RELATED"/>
    <property type="match status" value="1"/>
</dbReference>
<dbReference type="GO" id="GO:0062129">
    <property type="term" value="C:chitin-based extracellular matrix"/>
    <property type="evidence" value="ECO:0007669"/>
    <property type="project" value="TreeGrafter"/>
</dbReference>
<dbReference type="InterPro" id="IPR050468">
    <property type="entry name" value="Cuticle_Struct_Prot"/>
</dbReference>
<dbReference type="GO" id="GO:0008010">
    <property type="term" value="F:structural constituent of chitin-based larval cuticle"/>
    <property type="evidence" value="ECO:0007669"/>
    <property type="project" value="TreeGrafter"/>
</dbReference>
<protein>
    <submittedName>
        <fullName evidence="4">Uncharacterized protein</fullName>
    </submittedName>
</protein>
<evidence type="ECO:0000256" key="1">
    <source>
        <dbReference type="ARBA" id="ARBA00022460"/>
    </source>
</evidence>
<comment type="caution">
    <text evidence="4">The sequence shown here is derived from an EMBL/GenBank/DDBJ whole genome shotgun (WGS) entry which is preliminary data.</text>
</comment>
<name>A0AAE1ER93_PETCI</name>
<reference evidence="4" key="1">
    <citation type="submission" date="2023-10" db="EMBL/GenBank/DDBJ databases">
        <title>Genome assemblies of two species of porcelain crab, Petrolisthes cinctipes and Petrolisthes manimaculis (Anomura: Porcellanidae).</title>
        <authorList>
            <person name="Angst P."/>
        </authorList>
    </citation>
    <scope>NUCLEOTIDE SEQUENCE</scope>
    <source>
        <strain evidence="4">PB745_01</strain>
        <tissue evidence="4">Gill</tissue>
    </source>
</reference>
<feature type="non-terminal residue" evidence="4">
    <location>
        <position position="302"/>
    </location>
</feature>
<evidence type="ECO:0000256" key="2">
    <source>
        <dbReference type="PROSITE-ProRule" id="PRU00497"/>
    </source>
</evidence>
<gene>
    <name evidence="4" type="ORF">Pcinc_033944</name>
</gene>
<dbReference type="Proteomes" id="UP001286313">
    <property type="component" value="Unassembled WGS sequence"/>
</dbReference>
<proteinExistence type="predicted"/>
<organism evidence="4 5">
    <name type="scientific">Petrolisthes cinctipes</name>
    <name type="common">Flat porcelain crab</name>
    <dbReference type="NCBI Taxonomy" id="88211"/>
    <lineage>
        <taxon>Eukaryota</taxon>
        <taxon>Metazoa</taxon>
        <taxon>Ecdysozoa</taxon>
        <taxon>Arthropoda</taxon>
        <taxon>Crustacea</taxon>
        <taxon>Multicrustacea</taxon>
        <taxon>Malacostraca</taxon>
        <taxon>Eumalacostraca</taxon>
        <taxon>Eucarida</taxon>
        <taxon>Decapoda</taxon>
        <taxon>Pleocyemata</taxon>
        <taxon>Anomura</taxon>
        <taxon>Galatheoidea</taxon>
        <taxon>Porcellanidae</taxon>
        <taxon>Petrolisthes</taxon>
    </lineage>
</organism>